<dbReference type="Gene3D" id="1.10.8.260">
    <property type="entry name" value="HI0933 insert domain-like"/>
    <property type="match status" value="1"/>
</dbReference>
<dbReference type="Proteomes" id="UP000266841">
    <property type="component" value="Unassembled WGS sequence"/>
</dbReference>
<evidence type="ECO:0000259" key="4">
    <source>
        <dbReference type="Pfam" id="PF03486"/>
    </source>
</evidence>
<gene>
    <name evidence="6" type="ORF">THAOC_04886</name>
</gene>
<keyword evidence="3" id="KW-0274">FAD</keyword>
<dbReference type="PANTHER" id="PTHR42887:SF2">
    <property type="entry name" value="OS12G0638800 PROTEIN"/>
    <property type="match status" value="1"/>
</dbReference>
<dbReference type="EMBL" id="AGNL01004457">
    <property type="protein sequence ID" value="EJK73492.1"/>
    <property type="molecule type" value="Genomic_DNA"/>
</dbReference>
<evidence type="ECO:0000256" key="2">
    <source>
        <dbReference type="ARBA" id="ARBA00022630"/>
    </source>
</evidence>
<feature type="domain" description="RsdA/BaiN/AoA(So)-like insert" evidence="5">
    <location>
        <begin position="282"/>
        <end position="384"/>
    </location>
</feature>
<dbReference type="Pfam" id="PF03486">
    <property type="entry name" value="HI0933_like"/>
    <property type="match status" value="1"/>
</dbReference>
<accession>K0TNG0</accession>
<dbReference type="Gene3D" id="2.40.30.10">
    <property type="entry name" value="Translation factors"/>
    <property type="match status" value="1"/>
</dbReference>
<comment type="cofactor">
    <cofactor evidence="1">
        <name>FAD</name>
        <dbReference type="ChEBI" id="CHEBI:57692"/>
    </cofactor>
</comment>
<dbReference type="InterPro" id="IPR023166">
    <property type="entry name" value="BaiN-like_dom_sf"/>
</dbReference>
<dbReference type="PANTHER" id="PTHR42887">
    <property type="entry name" value="OS12G0638800 PROTEIN"/>
    <property type="match status" value="1"/>
</dbReference>
<evidence type="ECO:0000256" key="1">
    <source>
        <dbReference type="ARBA" id="ARBA00001974"/>
    </source>
</evidence>
<dbReference type="AlphaFoldDB" id="K0TNG0"/>
<evidence type="ECO:0000256" key="3">
    <source>
        <dbReference type="ARBA" id="ARBA00022827"/>
    </source>
</evidence>
<feature type="domain" description="RsdA/BaiN/AoA(So)-like Rossmann fold-like" evidence="4">
    <location>
        <begin position="85"/>
        <end position="523"/>
    </location>
</feature>
<dbReference type="OrthoDB" id="9930022at2759"/>
<dbReference type="NCBIfam" id="TIGR00275">
    <property type="entry name" value="aminoacetone oxidase family FAD-binding enzyme"/>
    <property type="match status" value="1"/>
</dbReference>
<dbReference type="SUPFAM" id="SSF51905">
    <property type="entry name" value="FAD/NAD(P)-binding domain"/>
    <property type="match status" value="1"/>
</dbReference>
<comment type="caution">
    <text evidence="6">The sequence shown here is derived from an EMBL/GenBank/DDBJ whole genome shotgun (WGS) entry which is preliminary data.</text>
</comment>
<keyword evidence="7" id="KW-1185">Reference proteome</keyword>
<dbReference type="SUPFAM" id="SSF160996">
    <property type="entry name" value="HI0933 insert domain-like"/>
    <property type="match status" value="1"/>
</dbReference>
<dbReference type="Pfam" id="PF22780">
    <property type="entry name" value="HI0933_like_1st"/>
    <property type="match status" value="1"/>
</dbReference>
<dbReference type="InterPro" id="IPR057661">
    <property type="entry name" value="RsdA/BaiN/AoA(So)_Rossmann"/>
</dbReference>
<dbReference type="OMA" id="RCNFTNM"/>
<evidence type="ECO:0000259" key="5">
    <source>
        <dbReference type="Pfam" id="PF22780"/>
    </source>
</evidence>
<reference evidence="6 7" key="1">
    <citation type="journal article" date="2012" name="Genome Biol.">
        <title>Genome and low-iron response of an oceanic diatom adapted to chronic iron limitation.</title>
        <authorList>
            <person name="Lommer M."/>
            <person name="Specht M."/>
            <person name="Roy A.S."/>
            <person name="Kraemer L."/>
            <person name="Andreson R."/>
            <person name="Gutowska M.A."/>
            <person name="Wolf J."/>
            <person name="Bergner S.V."/>
            <person name="Schilhabel M.B."/>
            <person name="Klostermeier U.C."/>
            <person name="Beiko R.G."/>
            <person name="Rosenstiel P."/>
            <person name="Hippler M."/>
            <person name="Laroche J."/>
        </authorList>
    </citation>
    <scope>NUCLEOTIDE SEQUENCE [LARGE SCALE GENOMIC DNA]</scope>
    <source>
        <strain evidence="6 7">CCMP1005</strain>
    </source>
</reference>
<organism evidence="6 7">
    <name type="scientific">Thalassiosira oceanica</name>
    <name type="common">Marine diatom</name>
    <dbReference type="NCBI Taxonomy" id="159749"/>
    <lineage>
        <taxon>Eukaryota</taxon>
        <taxon>Sar</taxon>
        <taxon>Stramenopiles</taxon>
        <taxon>Ochrophyta</taxon>
        <taxon>Bacillariophyta</taxon>
        <taxon>Coscinodiscophyceae</taxon>
        <taxon>Thalassiosirophycidae</taxon>
        <taxon>Thalassiosirales</taxon>
        <taxon>Thalassiosiraceae</taxon>
        <taxon>Thalassiosira</taxon>
    </lineage>
</organism>
<dbReference type="InterPro" id="IPR055178">
    <property type="entry name" value="RsdA/BaiN/AoA(So)-like_dom"/>
</dbReference>
<evidence type="ECO:0000313" key="7">
    <source>
        <dbReference type="Proteomes" id="UP000266841"/>
    </source>
</evidence>
<proteinExistence type="predicted"/>
<protein>
    <recommendedName>
        <fullName evidence="8">FAD-dependent oxidoreductase 2 FAD binding domain-containing protein</fullName>
    </recommendedName>
</protein>
<dbReference type="eggNOG" id="ENOG502QT7P">
    <property type="taxonomic scope" value="Eukaryota"/>
</dbReference>
<dbReference type="InterPro" id="IPR004792">
    <property type="entry name" value="BaiN-like"/>
</dbReference>
<dbReference type="InterPro" id="IPR036188">
    <property type="entry name" value="FAD/NAD-bd_sf"/>
</dbReference>
<dbReference type="Gene3D" id="3.50.50.60">
    <property type="entry name" value="FAD/NAD(P)-binding domain"/>
    <property type="match status" value="1"/>
</dbReference>
<evidence type="ECO:0008006" key="8">
    <source>
        <dbReference type="Google" id="ProtNLM"/>
    </source>
</evidence>
<keyword evidence="2" id="KW-0285">Flavoprotein</keyword>
<name>K0TNG0_THAOC</name>
<sequence length="573" mass="61852">MHVPIATISYGYLARIAGHHCLVVGGRWRASWREAGLSHHEDWIIDDGVCCYKEGFLRSEARAIRAISSHSSNVSVSRAVKKDRVVGAGASGMFAASAAAEALLEQGYSSNCDVVVFEGTSKAMAKVRISGGGRCNVIHDHTKPLPQILGSYPRGSKELRGLYTKHFTPDDAYRWFTSRGVELKTEADGRMFPCTDDSQTIIDAIYESAKRSGVNICMKEKVESVDYVQNCDGGAGRFQVNTKTKSGSVSVVVDALILATGSFPIGHKIAKALGHTVVQPVPSLFTFDAKDQVAEGGILNGLSGLSVPNARLSLSVAEDATELSKKRKRRKKVLSQEGPLLITHHGVSGPAALRLSAFAAREFSSVNYQCEVSINFGPQWEQEQRAKSGGNSAFDDCLWDVTRLIPKRKVAKSCPLFCKRSEDPIIPKRLWSRLVECSGISRDTNWGDVSKAKIKKLAQNLSSFSLNVTSKGGGVDLKEVIMSKMESRHVPGLHFCGEVLDVDGVTGGFNFMGCWATGFVAGQSAAAHVVGTETIGKLLSSNSQQRSACDNTACNHAFSSDPDSNEMNSDVKL</sequence>
<evidence type="ECO:0000313" key="6">
    <source>
        <dbReference type="EMBL" id="EJK73492.1"/>
    </source>
</evidence>